<evidence type="ECO:0000313" key="2">
    <source>
        <dbReference type="EMBL" id="KAH1911032.1"/>
    </source>
</evidence>
<accession>A0A229XY81</accession>
<evidence type="ECO:0000256" key="1">
    <source>
        <dbReference type="SAM" id="SignalP"/>
    </source>
</evidence>
<proteinExistence type="predicted"/>
<comment type="caution">
    <text evidence="2">The sequence shown here is derived from an EMBL/GenBank/DDBJ whole genome shotgun (WGS) entry which is preliminary data.</text>
</comment>
<feature type="signal peptide" evidence="1">
    <location>
        <begin position="1"/>
        <end position="18"/>
    </location>
</feature>
<evidence type="ECO:0000313" key="3">
    <source>
        <dbReference type="Proteomes" id="UP000813423"/>
    </source>
</evidence>
<reference evidence="2" key="1">
    <citation type="submission" date="2021-08" db="EMBL/GenBank/DDBJ databases">
        <title>Global Aspergillus fumigatus from environmental and clinical sources.</title>
        <authorList>
            <person name="Barber A."/>
            <person name="Sae-Ong T."/>
        </authorList>
    </citation>
    <scope>NUCLEOTIDE SEQUENCE</scope>
    <source>
        <strain evidence="2">NRZ-2016-071</strain>
    </source>
</reference>
<protein>
    <recommendedName>
        <fullName evidence="4">Mating pheromone P-factor (Map2)</fullName>
    </recommendedName>
</protein>
<dbReference type="EMBL" id="JAIBSC010000004">
    <property type="protein sequence ID" value="KAH1911032.1"/>
    <property type="molecule type" value="Genomic_DNA"/>
</dbReference>
<dbReference type="AlphaFoldDB" id="A0A229XY81"/>
<sequence length="102" mass="10767">MVKSSTVIITLLVAMVAAAPIPVSLPCISEAAARSLLIVQNWQIGAKNTPSHLNNNKPRIESPTLSNLLLNPEIFKSFKFSGLVEPVGDALANPPTLAPLPS</sequence>
<feature type="chain" id="PRO_5041081643" description="Mating pheromone P-factor (Map2)" evidence="1">
    <location>
        <begin position="19"/>
        <end position="102"/>
    </location>
</feature>
<organism evidence="2 3">
    <name type="scientific">Aspergillus fumigatus</name>
    <name type="common">Neosartorya fumigata</name>
    <dbReference type="NCBI Taxonomy" id="746128"/>
    <lineage>
        <taxon>Eukaryota</taxon>
        <taxon>Fungi</taxon>
        <taxon>Dikarya</taxon>
        <taxon>Ascomycota</taxon>
        <taxon>Pezizomycotina</taxon>
        <taxon>Eurotiomycetes</taxon>
        <taxon>Eurotiomycetidae</taxon>
        <taxon>Eurotiales</taxon>
        <taxon>Aspergillaceae</taxon>
        <taxon>Aspergillus</taxon>
        <taxon>Aspergillus subgen. Fumigati</taxon>
    </lineage>
</organism>
<gene>
    <name evidence="2" type="ORF">KXV57_005802</name>
</gene>
<name>A0A229XY81_ASPFM</name>
<dbReference type="Proteomes" id="UP000813423">
    <property type="component" value="Unassembled WGS sequence"/>
</dbReference>
<keyword evidence="1" id="KW-0732">Signal</keyword>
<evidence type="ECO:0008006" key="4">
    <source>
        <dbReference type="Google" id="ProtNLM"/>
    </source>
</evidence>